<evidence type="ECO:0000256" key="1">
    <source>
        <dbReference type="ARBA" id="ARBA00023002"/>
    </source>
</evidence>
<dbReference type="Gene3D" id="3.50.50.60">
    <property type="entry name" value="FAD/NAD(P)-binding domain"/>
    <property type="match status" value="1"/>
</dbReference>
<dbReference type="InterPro" id="IPR006076">
    <property type="entry name" value="FAD-dep_OxRdtase"/>
</dbReference>
<dbReference type="SUPFAM" id="SSF51905">
    <property type="entry name" value="FAD/NAD(P)-binding domain"/>
    <property type="match status" value="1"/>
</dbReference>
<keyword evidence="4" id="KW-1185">Reference proteome</keyword>
<dbReference type="GO" id="GO:0008115">
    <property type="term" value="F:sarcosine oxidase activity"/>
    <property type="evidence" value="ECO:0007669"/>
    <property type="project" value="UniProtKB-EC"/>
</dbReference>
<dbReference type="Pfam" id="PF01266">
    <property type="entry name" value="DAO"/>
    <property type="match status" value="1"/>
</dbReference>
<evidence type="ECO:0000313" key="4">
    <source>
        <dbReference type="Proteomes" id="UP000521922"/>
    </source>
</evidence>
<proteinExistence type="predicted"/>
<reference evidence="3 4" key="1">
    <citation type="submission" date="2020-07" db="EMBL/GenBank/DDBJ databases">
        <title>Sequencing the genomes of 1000 actinobacteria strains.</title>
        <authorList>
            <person name="Klenk H.-P."/>
        </authorList>
    </citation>
    <scope>NUCLEOTIDE SEQUENCE [LARGE SCALE GENOMIC DNA]</scope>
    <source>
        <strain evidence="3 4">DSM 7487</strain>
    </source>
</reference>
<accession>A0A7Y9DMF9</accession>
<dbReference type="GO" id="GO:0005737">
    <property type="term" value="C:cytoplasm"/>
    <property type="evidence" value="ECO:0007669"/>
    <property type="project" value="TreeGrafter"/>
</dbReference>
<name>A0A7Y9DMF9_9ACTN</name>
<evidence type="ECO:0000259" key="2">
    <source>
        <dbReference type="Pfam" id="PF01266"/>
    </source>
</evidence>
<dbReference type="PANTHER" id="PTHR13847">
    <property type="entry name" value="SARCOSINE DEHYDROGENASE-RELATED"/>
    <property type="match status" value="1"/>
</dbReference>
<sequence length="407" mass="42083">MTTTHGGVPRATGTGNVERAAVVVIGGGILGVAVADALARAGTTDVVVLERDDLAAGSSGKPLGGVRAVFSDPANVELARRSLESYRALARGEGHGPGRGRGPDVGLREVGYLFALRDAADVERHAAGAGVQNALGVPTRLVDPAEAVRRCPYLDPTGLLAAVWSPDAGFARPRAVVHALARRARAAGVRFRTGAEVVAVEEGPAGQARVRLSDNSAVLAPAVVCAAGAWSGALAALAGVDLPVVPRRRQVAFAPPSPARPHAVPFTIDQSSTAYFHGSEDGGLLLGWADPAEPAGFDREVDTAWHTGLRAVLRRVAPALADVPLERGWAGLYEETPDRNALIGEATGTPFRFLYATGFSGHGFLQAPAAAECVRDLLLGRTPALDVGAFSADRFAAPVRRTEVAIV</sequence>
<dbReference type="RefSeq" id="WP_179752769.1">
    <property type="nucleotide sequence ID" value="NZ_BAAAGN010000010.1"/>
</dbReference>
<dbReference type="InterPro" id="IPR036188">
    <property type="entry name" value="FAD/NAD-bd_sf"/>
</dbReference>
<dbReference type="PANTHER" id="PTHR13847:SF287">
    <property type="entry name" value="FAD-DEPENDENT OXIDOREDUCTASE DOMAIN-CONTAINING PROTEIN 1"/>
    <property type="match status" value="1"/>
</dbReference>
<dbReference type="EMBL" id="JACCBB010000001">
    <property type="protein sequence ID" value="NYD23219.1"/>
    <property type="molecule type" value="Genomic_DNA"/>
</dbReference>
<keyword evidence="1 3" id="KW-0560">Oxidoreductase</keyword>
<dbReference type="EC" id="1.5.3.1" evidence="3"/>
<protein>
    <submittedName>
        <fullName evidence="3">Sarcosine oxidase subunit beta</fullName>
        <ecNumber evidence="3">1.5.3.1</ecNumber>
    </submittedName>
</protein>
<feature type="domain" description="FAD dependent oxidoreductase" evidence="2">
    <location>
        <begin position="22"/>
        <end position="377"/>
    </location>
</feature>
<evidence type="ECO:0000313" key="3">
    <source>
        <dbReference type="EMBL" id="NYD23219.1"/>
    </source>
</evidence>
<dbReference type="Gene3D" id="3.30.9.10">
    <property type="entry name" value="D-Amino Acid Oxidase, subunit A, domain 2"/>
    <property type="match status" value="1"/>
</dbReference>
<gene>
    <name evidence="3" type="ORF">BJ968_002759</name>
</gene>
<dbReference type="Proteomes" id="UP000521922">
    <property type="component" value="Unassembled WGS sequence"/>
</dbReference>
<comment type="caution">
    <text evidence="3">The sequence shown here is derived from an EMBL/GenBank/DDBJ whole genome shotgun (WGS) entry which is preliminary data.</text>
</comment>
<organism evidence="3 4">
    <name type="scientific">Kineococcus aurantiacus</name>
    <dbReference type="NCBI Taxonomy" id="37633"/>
    <lineage>
        <taxon>Bacteria</taxon>
        <taxon>Bacillati</taxon>
        <taxon>Actinomycetota</taxon>
        <taxon>Actinomycetes</taxon>
        <taxon>Kineosporiales</taxon>
        <taxon>Kineosporiaceae</taxon>
        <taxon>Kineococcus</taxon>
    </lineage>
</organism>
<dbReference type="AlphaFoldDB" id="A0A7Y9DMF9"/>